<dbReference type="Proteomes" id="UP000811255">
    <property type="component" value="Unassembled WGS sequence"/>
</dbReference>
<dbReference type="RefSeq" id="WP_214534362.1">
    <property type="nucleotide sequence ID" value="NZ_JAHFVK010000001.1"/>
</dbReference>
<evidence type="ECO:0000313" key="3">
    <source>
        <dbReference type="Proteomes" id="UP000811255"/>
    </source>
</evidence>
<keyword evidence="1" id="KW-0472">Membrane</keyword>
<feature type="transmembrane region" description="Helical" evidence="1">
    <location>
        <begin position="48"/>
        <end position="68"/>
    </location>
</feature>
<proteinExistence type="predicted"/>
<evidence type="ECO:0000313" key="2">
    <source>
        <dbReference type="EMBL" id="MBT2133075.1"/>
    </source>
</evidence>
<sequence length="150" mass="16353">MVYGLYGLCVALMLVMRFAPDSGVGSVLNRHLVSKPLEHMAVFERHKLFYLLILSALMIGGGEVIVLLEPEVVAAYALQMAVYYDAVLVAYAVAAAAVARQGVRYVRLRLGNGKATRRLVAARRRRTRPVKRLLPSANDDDGPAVFALAA</sequence>
<organism evidence="2 3">
    <name type="scientific">Croceibacterium selenioxidans</name>
    <dbReference type="NCBI Taxonomy" id="2838833"/>
    <lineage>
        <taxon>Bacteria</taxon>
        <taxon>Pseudomonadati</taxon>
        <taxon>Pseudomonadota</taxon>
        <taxon>Alphaproteobacteria</taxon>
        <taxon>Sphingomonadales</taxon>
        <taxon>Erythrobacteraceae</taxon>
        <taxon>Croceibacterium</taxon>
    </lineage>
</organism>
<comment type="caution">
    <text evidence="2">The sequence shown here is derived from an EMBL/GenBank/DDBJ whole genome shotgun (WGS) entry which is preliminary data.</text>
</comment>
<dbReference type="EMBL" id="JAHFVK010000001">
    <property type="protein sequence ID" value="MBT2133075.1"/>
    <property type="molecule type" value="Genomic_DNA"/>
</dbReference>
<feature type="transmembrane region" description="Helical" evidence="1">
    <location>
        <begin position="80"/>
        <end position="99"/>
    </location>
</feature>
<accession>A0ABS5VZX4</accession>
<keyword evidence="1" id="KW-0812">Transmembrane</keyword>
<evidence type="ECO:0000256" key="1">
    <source>
        <dbReference type="SAM" id="Phobius"/>
    </source>
</evidence>
<gene>
    <name evidence="2" type="ORF">KK137_01905</name>
</gene>
<reference evidence="2 3" key="1">
    <citation type="submission" date="2021-05" db="EMBL/GenBank/DDBJ databases">
        <title>Croceibacterium sp. LX-88 genome sequence.</title>
        <authorList>
            <person name="Luo X."/>
        </authorList>
    </citation>
    <scope>NUCLEOTIDE SEQUENCE [LARGE SCALE GENOMIC DNA]</scope>
    <source>
        <strain evidence="2 3">LX-88</strain>
    </source>
</reference>
<name>A0ABS5VZX4_9SPHN</name>
<keyword evidence="3" id="KW-1185">Reference proteome</keyword>
<protein>
    <submittedName>
        <fullName evidence="2">Uncharacterized protein</fullName>
    </submittedName>
</protein>
<keyword evidence="1" id="KW-1133">Transmembrane helix</keyword>